<dbReference type="RefSeq" id="WP_071455178.1">
    <property type="nucleotide sequence ID" value="NZ_CP017675.1"/>
</dbReference>
<name>A0A1J0AFS3_9CYAN</name>
<dbReference type="NCBIfam" id="NF047718">
    <property type="entry name" value="Hfq_rel_Cyano"/>
    <property type="match status" value="1"/>
</dbReference>
<dbReference type="Gene3D" id="2.30.30.100">
    <property type="match status" value="1"/>
</dbReference>
<feature type="domain" description="Hfq-related" evidence="1">
    <location>
        <begin position="8"/>
        <end position="68"/>
    </location>
</feature>
<reference evidence="2 3" key="1">
    <citation type="submission" date="2016-10" db="EMBL/GenBank/DDBJ databases">
        <title>Description of Gloeomargarita lithophora gen. nov., sp. nov., a thylakoid-bearing basal-branching cyanobacterium with intracellular carbonates, and proposal for Gloeomargaritales ord. nov.</title>
        <authorList>
            <person name="Moreira D."/>
            <person name="Tavera R."/>
            <person name="Benzerara K."/>
            <person name="Skouri-Panet F."/>
            <person name="Couradeau E."/>
            <person name="Gerard E."/>
            <person name="Loussert C."/>
            <person name="Novelo E."/>
            <person name="Zivanovic Y."/>
            <person name="Lopez-Garcia P."/>
        </authorList>
    </citation>
    <scope>NUCLEOTIDE SEQUENCE [LARGE SCALE GENOMIC DNA]</scope>
    <source>
        <strain evidence="2 3">D10</strain>
    </source>
</reference>
<dbReference type="InterPro" id="IPR010920">
    <property type="entry name" value="LSM_dom_sf"/>
</dbReference>
<dbReference type="Proteomes" id="UP000180235">
    <property type="component" value="Chromosome"/>
</dbReference>
<evidence type="ECO:0000313" key="3">
    <source>
        <dbReference type="Proteomes" id="UP000180235"/>
    </source>
</evidence>
<dbReference type="STRING" id="1188229.GlitD10_2454"/>
<gene>
    <name evidence="2" type="ORF">GlitD10_2454</name>
</gene>
<dbReference type="EMBL" id="CP017675">
    <property type="protein sequence ID" value="APB34790.1"/>
    <property type="molecule type" value="Genomic_DNA"/>
</dbReference>
<evidence type="ECO:0000259" key="1">
    <source>
        <dbReference type="Pfam" id="PF21979"/>
    </source>
</evidence>
<dbReference type="Pfam" id="PF21979">
    <property type="entry name" value="Hfq_1"/>
    <property type="match status" value="1"/>
</dbReference>
<dbReference type="InterPro" id="IPR053840">
    <property type="entry name" value="Hfq_1"/>
</dbReference>
<evidence type="ECO:0000313" key="2">
    <source>
        <dbReference type="EMBL" id="APB34790.1"/>
    </source>
</evidence>
<sequence>MAELDTGLPSVRQVQTYIQEKKGVEVKLTTGDVLAGQILWQDPSYLCLMNGQQERFFLSRGAVVYIKA</sequence>
<protein>
    <recommendedName>
        <fullName evidence="1">Hfq-related domain-containing protein</fullName>
    </recommendedName>
</protein>
<proteinExistence type="predicted"/>
<dbReference type="KEGG" id="glt:GlitD10_2454"/>
<dbReference type="AlphaFoldDB" id="A0A1J0AFS3"/>
<accession>A0A1J0AFS3</accession>
<organism evidence="2 3">
    <name type="scientific">Gloeomargarita lithophora Alchichica-D10</name>
    <dbReference type="NCBI Taxonomy" id="1188229"/>
    <lineage>
        <taxon>Bacteria</taxon>
        <taxon>Bacillati</taxon>
        <taxon>Cyanobacteriota</taxon>
        <taxon>Cyanophyceae</taxon>
        <taxon>Gloeomargaritales</taxon>
        <taxon>Gloeomargaritaceae</taxon>
        <taxon>Gloeomargarita</taxon>
    </lineage>
</organism>
<keyword evidence="3" id="KW-1185">Reference proteome</keyword>
<dbReference type="SUPFAM" id="SSF50182">
    <property type="entry name" value="Sm-like ribonucleoproteins"/>
    <property type="match status" value="1"/>
</dbReference>
<dbReference type="OrthoDB" id="573534at2"/>